<dbReference type="EMBL" id="BPLQ01001011">
    <property type="protein sequence ID" value="GIX77390.1"/>
    <property type="molecule type" value="Genomic_DNA"/>
</dbReference>
<evidence type="ECO:0000256" key="1">
    <source>
        <dbReference type="SAM" id="MobiDB-lite"/>
    </source>
</evidence>
<protein>
    <submittedName>
        <fullName evidence="2">Uncharacterized protein</fullName>
    </submittedName>
</protein>
<reference evidence="2 3" key="1">
    <citation type="submission" date="2021-06" db="EMBL/GenBank/DDBJ databases">
        <title>Caerostris darwini draft genome.</title>
        <authorList>
            <person name="Kono N."/>
            <person name="Arakawa K."/>
        </authorList>
    </citation>
    <scope>NUCLEOTIDE SEQUENCE [LARGE SCALE GENOMIC DNA]</scope>
</reference>
<sequence length="91" mass="10107">MVPRTVPDAVLPWSSPRYTRQQPGAVHATRETCEATELGTPPDLCQLNYAYVQPFPTLFVIDTSKTEGMGQTPRLLPQESHSYSHRLPALG</sequence>
<proteinExistence type="predicted"/>
<comment type="caution">
    <text evidence="2">The sequence shown here is derived from an EMBL/GenBank/DDBJ whole genome shotgun (WGS) entry which is preliminary data.</text>
</comment>
<keyword evidence="3" id="KW-1185">Reference proteome</keyword>
<feature type="region of interest" description="Disordered" evidence="1">
    <location>
        <begin position="67"/>
        <end position="91"/>
    </location>
</feature>
<dbReference type="Proteomes" id="UP001054837">
    <property type="component" value="Unassembled WGS sequence"/>
</dbReference>
<dbReference type="AlphaFoldDB" id="A0AAV4N0B6"/>
<evidence type="ECO:0000313" key="2">
    <source>
        <dbReference type="EMBL" id="GIX77390.1"/>
    </source>
</evidence>
<accession>A0AAV4N0B6</accession>
<evidence type="ECO:0000313" key="3">
    <source>
        <dbReference type="Proteomes" id="UP001054837"/>
    </source>
</evidence>
<name>A0AAV4N0B6_9ARAC</name>
<gene>
    <name evidence="2" type="ORF">CDAR_2581</name>
</gene>
<organism evidence="2 3">
    <name type="scientific">Caerostris darwini</name>
    <dbReference type="NCBI Taxonomy" id="1538125"/>
    <lineage>
        <taxon>Eukaryota</taxon>
        <taxon>Metazoa</taxon>
        <taxon>Ecdysozoa</taxon>
        <taxon>Arthropoda</taxon>
        <taxon>Chelicerata</taxon>
        <taxon>Arachnida</taxon>
        <taxon>Araneae</taxon>
        <taxon>Araneomorphae</taxon>
        <taxon>Entelegynae</taxon>
        <taxon>Araneoidea</taxon>
        <taxon>Araneidae</taxon>
        <taxon>Caerostris</taxon>
    </lineage>
</organism>